<dbReference type="GO" id="GO:0004252">
    <property type="term" value="F:serine-type endopeptidase activity"/>
    <property type="evidence" value="ECO:0007669"/>
    <property type="project" value="TreeGrafter"/>
</dbReference>
<gene>
    <name evidence="11" type="ORF">R3P38DRAFT_1314080</name>
</gene>
<keyword evidence="6" id="KW-0963">Cytoplasm</keyword>
<evidence type="ECO:0000313" key="12">
    <source>
        <dbReference type="Proteomes" id="UP001362999"/>
    </source>
</evidence>
<comment type="subunit">
    <text evidence="4">Homotetramer.</text>
</comment>
<dbReference type="InterPro" id="IPR045550">
    <property type="entry name" value="AARE_N"/>
</dbReference>
<evidence type="ECO:0000256" key="3">
    <source>
        <dbReference type="ARBA" id="ARBA00010040"/>
    </source>
</evidence>
<comment type="catalytic activity">
    <reaction evidence="1">
        <text>Cleavage of an N-acetyl or N-formyl amino acid from the N-terminus of a polypeptide.</text>
        <dbReference type="EC" id="3.4.19.1"/>
    </reaction>
</comment>
<evidence type="ECO:0000259" key="9">
    <source>
        <dbReference type="Pfam" id="PF00326"/>
    </source>
</evidence>
<evidence type="ECO:0000259" key="10">
    <source>
        <dbReference type="Pfam" id="PF19283"/>
    </source>
</evidence>
<dbReference type="AlphaFoldDB" id="A0AAW0AYC0"/>
<proteinExistence type="inferred from homology"/>
<comment type="similarity">
    <text evidence="3">Belongs to the peptidase S9C family.</text>
</comment>
<dbReference type="EC" id="3.4.19.1" evidence="5"/>
<evidence type="ECO:0000256" key="4">
    <source>
        <dbReference type="ARBA" id="ARBA00011881"/>
    </source>
</evidence>
<name>A0AAW0AYC0_9AGAR</name>
<comment type="subcellular location">
    <subcellularLocation>
        <location evidence="2">Cytoplasm</location>
    </subcellularLocation>
</comment>
<dbReference type="PANTHER" id="PTHR42776:SF4">
    <property type="entry name" value="ACYLAMINO-ACID-RELEASING ENZYME"/>
    <property type="match status" value="1"/>
</dbReference>
<keyword evidence="7" id="KW-0378">Hydrolase</keyword>
<evidence type="ECO:0000256" key="1">
    <source>
        <dbReference type="ARBA" id="ARBA00000721"/>
    </source>
</evidence>
<evidence type="ECO:0000256" key="2">
    <source>
        <dbReference type="ARBA" id="ARBA00004496"/>
    </source>
</evidence>
<dbReference type="InterPro" id="IPR001375">
    <property type="entry name" value="Peptidase_S9_cat"/>
</dbReference>
<evidence type="ECO:0000256" key="7">
    <source>
        <dbReference type="ARBA" id="ARBA00022801"/>
    </source>
</evidence>
<dbReference type="Pfam" id="PF19283">
    <property type="entry name" value="APEH_N"/>
    <property type="match status" value="2"/>
</dbReference>
<dbReference type="Proteomes" id="UP001362999">
    <property type="component" value="Unassembled WGS sequence"/>
</dbReference>
<accession>A0AAW0AYC0</accession>
<evidence type="ECO:0000256" key="5">
    <source>
        <dbReference type="ARBA" id="ARBA00012917"/>
    </source>
</evidence>
<organism evidence="11 12">
    <name type="scientific">Favolaschia claudopus</name>
    <dbReference type="NCBI Taxonomy" id="2862362"/>
    <lineage>
        <taxon>Eukaryota</taxon>
        <taxon>Fungi</taxon>
        <taxon>Dikarya</taxon>
        <taxon>Basidiomycota</taxon>
        <taxon>Agaricomycotina</taxon>
        <taxon>Agaricomycetes</taxon>
        <taxon>Agaricomycetidae</taxon>
        <taxon>Agaricales</taxon>
        <taxon>Marasmiineae</taxon>
        <taxon>Mycenaceae</taxon>
        <taxon>Favolaschia</taxon>
    </lineage>
</organism>
<reference evidence="11 12" key="1">
    <citation type="journal article" date="2024" name="J Genomics">
        <title>Draft genome sequencing and assembly of Favolaschia claudopus CIRM-BRFM 2984 isolated from oak limbs.</title>
        <authorList>
            <person name="Navarro D."/>
            <person name="Drula E."/>
            <person name="Chaduli D."/>
            <person name="Cazenave R."/>
            <person name="Ahrendt S."/>
            <person name="Wang J."/>
            <person name="Lipzen A."/>
            <person name="Daum C."/>
            <person name="Barry K."/>
            <person name="Grigoriev I.V."/>
            <person name="Favel A."/>
            <person name="Rosso M.N."/>
            <person name="Martin F."/>
        </authorList>
    </citation>
    <scope>NUCLEOTIDE SEQUENCE [LARGE SCALE GENOMIC DNA]</scope>
    <source>
        <strain evidence="11 12">CIRM-BRFM 2984</strain>
    </source>
</reference>
<feature type="domain" description="Acylamino-acid-releasing enzyme N-terminal" evidence="10">
    <location>
        <begin position="92"/>
        <end position="153"/>
    </location>
</feature>
<protein>
    <recommendedName>
        <fullName evidence="5">acylaminoacyl-peptidase</fullName>
        <ecNumber evidence="5">3.4.19.1</ecNumber>
    </recommendedName>
    <alternativeName>
        <fullName evidence="8">Dipeptidyl-peptidase V</fullName>
    </alternativeName>
</protein>
<dbReference type="EMBL" id="JAWWNJ010000047">
    <property type="protein sequence ID" value="KAK7017713.1"/>
    <property type="molecule type" value="Genomic_DNA"/>
</dbReference>
<dbReference type="PANTHER" id="PTHR42776">
    <property type="entry name" value="SERINE PEPTIDASE S9 FAMILY MEMBER"/>
    <property type="match status" value="1"/>
</dbReference>
<dbReference type="GO" id="GO:0005737">
    <property type="term" value="C:cytoplasm"/>
    <property type="evidence" value="ECO:0007669"/>
    <property type="project" value="UniProtKB-SubCell"/>
</dbReference>
<keyword evidence="12" id="KW-1185">Reference proteome</keyword>
<feature type="domain" description="Acylamino-acid-releasing enzyme N-terminal" evidence="10">
    <location>
        <begin position="162"/>
        <end position="426"/>
    </location>
</feature>
<evidence type="ECO:0000313" key="11">
    <source>
        <dbReference type="EMBL" id="KAK7017713.1"/>
    </source>
</evidence>
<dbReference type="GO" id="GO:0006508">
    <property type="term" value="P:proteolysis"/>
    <property type="evidence" value="ECO:0007669"/>
    <property type="project" value="InterPro"/>
</dbReference>
<dbReference type="GO" id="GO:0008242">
    <property type="term" value="F:omega peptidase activity"/>
    <property type="evidence" value="ECO:0007669"/>
    <property type="project" value="UniProtKB-EC"/>
</dbReference>
<sequence>MIRKSTCLPSTMSSGWYRALSEIPVPTAAHFVGNVVQLESSINDNERDIKRSVTTSLFVGSPQVSVGPAVETGEIVASAEAPSTSICFPRRVVLRETSAHKRYLEIWIGNVIEASQDVTELHDSFYTDEFFSGFSFSTTELAFSYVAEAKPPTDLQDKFKFTPSFGEFLRDKRRPTIFILRWNPSSIPCEVSLSSVSLALPSGFAVSLGQPVFCPLNSDTIYATGYEDTPDGRRLGLKWCPNRPSGIWAIKLPATPDKPEENSVTPLVCSARKLTPSNLSCRSPRIYFDAEQNAAKLFWLSCASGGPHAGTLSLHVLNDLASREVNSQILVDTVWEPRESDGFPGLYPSNANNLPVAPFVKLGDTVFLVFSSIWGVRNTVLLISTVDGSIKDLTPNSEGALYSWNMLATDGTKRFVCSRSALNIPHEVVLCEFDSYDTISSRVIYAPYISTALRTALKKLSTVVVTIPDRRKLQTLVVRRAPTNKMPPTIHFVHGGPHAVVTTNFSPVVALLALEGYTMSLVNYTGSVGFGENFVRGLIGKCGTLDVRDCIASVRHLNKMGISAEGKGKQFVIGGSHGGFLASHLIGQFPDIFTAAVILNPVISTDPMSSDIRDWYFNEWDIDFPLYSLPEGFPETSTQAQASIEPRLPPRSLPASEILRLSASMAWVDQVRAHVLLHMGGSDVRVTPTHGLEYYHALKGNVVKERREQDVEMHWFEKAGHSLDDVETSRVVWETARGWVNKYRV</sequence>
<dbReference type="Pfam" id="PF00326">
    <property type="entry name" value="Peptidase_S9"/>
    <property type="match status" value="1"/>
</dbReference>
<feature type="domain" description="Peptidase S9 prolyl oligopeptidase catalytic" evidence="9">
    <location>
        <begin position="504"/>
        <end position="742"/>
    </location>
</feature>
<evidence type="ECO:0000256" key="6">
    <source>
        <dbReference type="ARBA" id="ARBA00022490"/>
    </source>
</evidence>
<comment type="caution">
    <text evidence="11">The sequence shown here is derived from an EMBL/GenBank/DDBJ whole genome shotgun (WGS) entry which is preliminary data.</text>
</comment>
<dbReference type="SUPFAM" id="SSF53474">
    <property type="entry name" value="alpha/beta-Hydrolases"/>
    <property type="match status" value="1"/>
</dbReference>
<dbReference type="Gene3D" id="3.40.50.1820">
    <property type="entry name" value="alpha/beta hydrolase"/>
    <property type="match status" value="1"/>
</dbReference>
<dbReference type="InterPro" id="IPR029058">
    <property type="entry name" value="AB_hydrolase_fold"/>
</dbReference>
<evidence type="ECO:0000256" key="8">
    <source>
        <dbReference type="ARBA" id="ARBA00032829"/>
    </source>
</evidence>